<sequence length="154" mass="17843">MNASAKKRCRQYSVEYLSYSFIAAALHATMPFCLNCMKMFSNENVRPSRFKKRLYISRLDRKDKPQVLRTPSKQFRKKVHSTERCELFILPSGSITISAVMDLNGRETYQSIPLGDSTISRRMYEMAEDIEGPFGQLNPNQEIPSAARRNYFAR</sequence>
<protein>
    <submittedName>
        <fullName evidence="3">Uncharacterized protein</fullName>
    </submittedName>
</protein>
<evidence type="ECO:0000256" key="1">
    <source>
        <dbReference type="SAM" id="MobiDB-lite"/>
    </source>
</evidence>
<evidence type="ECO:0000256" key="2">
    <source>
        <dbReference type="SAM" id="Phobius"/>
    </source>
</evidence>
<dbReference type="EMBL" id="KL367580">
    <property type="protein sequence ID" value="KFD63135.1"/>
    <property type="molecule type" value="Genomic_DNA"/>
</dbReference>
<keyword evidence="2" id="KW-0812">Transmembrane</keyword>
<reference evidence="3" key="1">
    <citation type="journal article" date="2014" name="Nat. Genet.">
        <title>Genome and transcriptome of the porcine whipworm Trichuris suis.</title>
        <authorList>
            <person name="Jex A.R."/>
            <person name="Nejsum P."/>
            <person name="Schwarz E.M."/>
            <person name="Hu L."/>
            <person name="Young N.D."/>
            <person name="Hall R.S."/>
            <person name="Korhonen P.K."/>
            <person name="Liao S."/>
            <person name="Thamsborg S."/>
            <person name="Xia J."/>
            <person name="Xu P."/>
            <person name="Wang S."/>
            <person name="Scheerlinck J.P."/>
            <person name="Hofmann A."/>
            <person name="Sternberg P.W."/>
            <person name="Wang J."/>
            <person name="Gasser R.B."/>
        </authorList>
    </citation>
    <scope>NUCLEOTIDE SEQUENCE [LARGE SCALE GENOMIC DNA]</scope>
    <source>
        <strain evidence="3">DCEP-RM93F</strain>
    </source>
</reference>
<keyword evidence="2" id="KW-1133">Transmembrane helix</keyword>
<keyword evidence="2" id="KW-0472">Membrane</keyword>
<evidence type="ECO:0000313" key="3">
    <source>
        <dbReference type="EMBL" id="KFD63135.1"/>
    </source>
</evidence>
<proteinExistence type="predicted"/>
<dbReference type="Proteomes" id="UP000030758">
    <property type="component" value="Unassembled WGS sequence"/>
</dbReference>
<gene>
    <name evidence="3" type="ORF">M514_24722</name>
</gene>
<accession>A0A085N0Y9</accession>
<name>A0A085N0Y9_9BILA</name>
<organism evidence="3">
    <name type="scientific">Trichuris suis</name>
    <name type="common">pig whipworm</name>
    <dbReference type="NCBI Taxonomy" id="68888"/>
    <lineage>
        <taxon>Eukaryota</taxon>
        <taxon>Metazoa</taxon>
        <taxon>Ecdysozoa</taxon>
        <taxon>Nematoda</taxon>
        <taxon>Enoplea</taxon>
        <taxon>Dorylaimia</taxon>
        <taxon>Trichinellida</taxon>
        <taxon>Trichuridae</taxon>
        <taxon>Trichuris</taxon>
    </lineage>
</organism>
<feature type="transmembrane region" description="Helical" evidence="2">
    <location>
        <begin position="16"/>
        <end position="37"/>
    </location>
</feature>
<dbReference type="AlphaFoldDB" id="A0A085N0Y9"/>
<feature type="region of interest" description="Disordered" evidence="1">
    <location>
        <begin position="135"/>
        <end position="154"/>
    </location>
</feature>